<feature type="region of interest" description="Disordered" evidence="2">
    <location>
        <begin position="1"/>
        <end position="45"/>
    </location>
</feature>
<evidence type="ECO:0008006" key="5">
    <source>
        <dbReference type="Google" id="ProtNLM"/>
    </source>
</evidence>
<keyword evidence="1" id="KW-0175">Coiled coil</keyword>
<name>A0A6A6VNU7_9PLEO</name>
<protein>
    <recommendedName>
        <fullName evidence="5">Protein kinase domain-containing protein</fullName>
    </recommendedName>
</protein>
<dbReference type="OrthoDB" id="5401170at2759"/>
<organism evidence="3 4">
    <name type="scientific">Sporormia fimetaria CBS 119925</name>
    <dbReference type="NCBI Taxonomy" id="1340428"/>
    <lineage>
        <taxon>Eukaryota</taxon>
        <taxon>Fungi</taxon>
        <taxon>Dikarya</taxon>
        <taxon>Ascomycota</taxon>
        <taxon>Pezizomycotina</taxon>
        <taxon>Dothideomycetes</taxon>
        <taxon>Pleosporomycetidae</taxon>
        <taxon>Pleosporales</taxon>
        <taxon>Sporormiaceae</taxon>
        <taxon>Sporormia</taxon>
    </lineage>
</organism>
<dbReference type="EMBL" id="MU006562">
    <property type="protein sequence ID" value="KAF2751240.1"/>
    <property type="molecule type" value="Genomic_DNA"/>
</dbReference>
<evidence type="ECO:0000313" key="4">
    <source>
        <dbReference type="Proteomes" id="UP000799440"/>
    </source>
</evidence>
<sequence length="331" mass="38241">MSSGSDRSAYGSDASDRSSKRSDSPDEPTGDTRQPVDTASKHSFEGSIVTFQDGSRWKITKPLSQRAYQQNDAPFEARQVFTCVCIDDPNNAHSETDKREAVMKIKYQVTGNYARYKDLVEEYEERAAEAQDTEKAAKNLETVRSLLHTATHPVYFTNESAAMEISALKYFKRMNCPYTPHLLGYTLGLVTEDTDDQGLGMVGGLILYILMTKVPGRQLRVRDFFRLPPSEREELRRALKEALIRLWRRIEPQDSALRNLLWDSEARKCYIVDFEDYRQVRCRNPESEWEDRHYRYWDVDESCHTKYGIEDVNQGQNPETNVPDVKEVHLT</sequence>
<proteinExistence type="predicted"/>
<dbReference type="Proteomes" id="UP000799440">
    <property type="component" value="Unassembled WGS sequence"/>
</dbReference>
<feature type="coiled-coil region" evidence="1">
    <location>
        <begin position="113"/>
        <end position="140"/>
    </location>
</feature>
<dbReference type="AlphaFoldDB" id="A0A6A6VNU7"/>
<evidence type="ECO:0000256" key="1">
    <source>
        <dbReference type="SAM" id="Coils"/>
    </source>
</evidence>
<feature type="compositionally biased region" description="Basic and acidic residues" evidence="2">
    <location>
        <begin position="14"/>
        <end position="24"/>
    </location>
</feature>
<accession>A0A6A6VNU7</accession>
<evidence type="ECO:0000313" key="3">
    <source>
        <dbReference type="EMBL" id="KAF2751240.1"/>
    </source>
</evidence>
<reference evidence="3" key="1">
    <citation type="journal article" date="2020" name="Stud. Mycol.">
        <title>101 Dothideomycetes genomes: a test case for predicting lifestyles and emergence of pathogens.</title>
        <authorList>
            <person name="Haridas S."/>
            <person name="Albert R."/>
            <person name="Binder M."/>
            <person name="Bloem J."/>
            <person name="Labutti K."/>
            <person name="Salamov A."/>
            <person name="Andreopoulos B."/>
            <person name="Baker S."/>
            <person name="Barry K."/>
            <person name="Bills G."/>
            <person name="Bluhm B."/>
            <person name="Cannon C."/>
            <person name="Castanera R."/>
            <person name="Culley D."/>
            <person name="Daum C."/>
            <person name="Ezra D."/>
            <person name="Gonzalez J."/>
            <person name="Henrissat B."/>
            <person name="Kuo A."/>
            <person name="Liang C."/>
            <person name="Lipzen A."/>
            <person name="Lutzoni F."/>
            <person name="Magnuson J."/>
            <person name="Mondo S."/>
            <person name="Nolan M."/>
            <person name="Ohm R."/>
            <person name="Pangilinan J."/>
            <person name="Park H.-J."/>
            <person name="Ramirez L."/>
            <person name="Alfaro M."/>
            <person name="Sun H."/>
            <person name="Tritt A."/>
            <person name="Yoshinaga Y."/>
            <person name="Zwiers L.-H."/>
            <person name="Turgeon B."/>
            <person name="Goodwin S."/>
            <person name="Spatafora J."/>
            <person name="Crous P."/>
            <person name="Grigoriev I."/>
        </authorList>
    </citation>
    <scope>NUCLEOTIDE SEQUENCE</scope>
    <source>
        <strain evidence="3">CBS 119925</strain>
    </source>
</reference>
<gene>
    <name evidence="3" type="ORF">M011DRAFT_455281</name>
</gene>
<keyword evidence="4" id="KW-1185">Reference proteome</keyword>
<evidence type="ECO:0000256" key="2">
    <source>
        <dbReference type="SAM" id="MobiDB-lite"/>
    </source>
</evidence>
<feature type="region of interest" description="Disordered" evidence="2">
    <location>
        <begin position="311"/>
        <end position="331"/>
    </location>
</feature>